<comment type="caution">
    <text evidence="1">The sequence shown here is derived from an EMBL/GenBank/DDBJ whole genome shotgun (WGS) entry which is preliminary data.</text>
</comment>
<name>X1QHF7_9ZZZZ</name>
<gene>
    <name evidence="1" type="ORF">S12H4_11112</name>
</gene>
<evidence type="ECO:0008006" key="2">
    <source>
        <dbReference type="Google" id="ProtNLM"/>
    </source>
</evidence>
<reference evidence="1" key="1">
    <citation type="journal article" date="2014" name="Front. Microbiol.">
        <title>High frequency of phylogenetically diverse reductive dehalogenase-homologous genes in deep subseafloor sedimentary metagenomes.</title>
        <authorList>
            <person name="Kawai M."/>
            <person name="Futagami T."/>
            <person name="Toyoda A."/>
            <person name="Takaki Y."/>
            <person name="Nishi S."/>
            <person name="Hori S."/>
            <person name="Arai W."/>
            <person name="Tsubouchi T."/>
            <person name="Morono Y."/>
            <person name="Uchiyama I."/>
            <person name="Ito T."/>
            <person name="Fujiyama A."/>
            <person name="Inagaki F."/>
            <person name="Takami H."/>
        </authorList>
    </citation>
    <scope>NUCLEOTIDE SEQUENCE</scope>
    <source>
        <strain evidence="1">Expedition CK06-06</strain>
    </source>
</reference>
<organism evidence="1">
    <name type="scientific">marine sediment metagenome</name>
    <dbReference type="NCBI Taxonomy" id="412755"/>
    <lineage>
        <taxon>unclassified sequences</taxon>
        <taxon>metagenomes</taxon>
        <taxon>ecological metagenomes</taxon>
    </lineage>
</organism>
<proteinExistence type="predicted"/>
<evidence type="ECO:0000313" key="1">
    <source>
        <dbReference type="EMBL" id="GAI67917.1"/>
    </source>
</evidence>
<protein>
    <recommendedName>
        <fullName evidence="2">Bacteriophage lambda Replication protein O N-terminal domain-containing protein</fullName>
    </recommendedName>
</protein>
<dbReference type="EMBL" id="BARW01004914">
    <property type="protein sequence ID" value="GAI67917.1"/>
    <property type="molecule type" value="Genomic_DNA"/>
</dbReference>
<sequence length="146" mass="17385">MSKKKKNRNKFDGHFAGVTHKQRESEAFKELSIHAKWLYVEFRFKYNGQNDHNIIFTYQEAKNIMAIDTFIKNRNKLIEVGLIDIIKRGGLEKQSAIYGLSDRWKKYGTKDFVKIDIKKISPKIFKTKFKKGHKFMGNRFKKKEHL</sequence>
<dbReference type="AlphaFoldDB" id="X1QHF7"/>
<accession>X1QHF7</accession>